<evidence type="ECO:0000313" key="1">
    <source>
        <dbReference type="EMBL" id="KAK7019525.1"/>
    </source>
</evidence>
<protein>
    <submittedName>
        <fullName evidence="1">Uncharacterized protein</fullName>
    </submittedName>
</protein>
<dbReference type="AlphaFoldDB" id="A0AAW0B2R3"/>
<keyword evidence="2" id="KW-1185">Reference proteome</keyword>
<sequence>MSRTSSAAEQSSGFKDTMYELLHISLVLIRLTGSLELHKWKAPELGEPDYIRTHVNGQTSSRFVINILGVNCLIDCGFCLRCILFGCQLNREARTQRSLFASSNCRSAGPTCNGVNQMARLKLFNDIDMLSGFGAADVFAFSRAGHKHSELAWFIFRAIPLNALLAPALSVRSNRRKRFTSKVLTPVEQDYELETETTPIFVVLAIKDMNMVPCSRSIKVNPTQP</sequence>
<proteinExistence type="predicted"/>
<name>A0AAW0B2R3_9AGAR</name>
<accession>A0AAW0B2R3</accession>
<comment type="caution">
    <text evidence="1">The sequence shown here is derived from an EMBL/GenBank/DDBJ whole genome shotgun (WGS) entry which is preliminary data.</text>
</comment>
<dbReference type="Proteomes" id="UP001362999">
    <property type="component" value="Unassembled WGS sequence"/>
</dbReference>
<organism evidence="1 2">
    <name type="scientific">Favolaschia claudopus</name>
    <dbReference type="NCBI Taxonomy" id="2862362"/>
    <lineage>
        <taxon>Eukaryota</taxon>
        <taxon>Fungi</taxon>
        <taxon>Dikarya</taxon>
        <taxon>Basidiomycota</taxon>
        <taxon>Agaricomycotina</taxon>
        <taxon>Agaricomycetes</taxon>
        <taxon>Agaricomycetidae</taxon>
        <taxon>Agaricales</taxon>
        <taxon>Marasmiineae</taxon>
        <taxon>Mycenaceae</taxon>
        <taxon>Favolaschia</taxon>
    </lineage>
</organism>
<evidence type="ECO:0000313" key="2">
    <source>
        <dbReference type="Proteomes" id="UP001362999"/>
    </source>
</evidence>
<reference evidence="1 2" key="1">
    <citation type="journal article" date="2024" name="J Genomics">
        <title>Draft genome sequencing and assembly of Favolaschia claudopus CIRM-BRFM 2984 isolated from oak limbs.</title>
        <authorList>
            <person name="Navarro D."/>
            <person name="Drula E."/>
            <person name="Chaduli D."/>
            <person name="Cazenave R."/>
            <person name="Ahrendt S."/>
            <person name="Wang J."/>
            <person name="Lipzen A."/>
            <person name="Daum C."/>
            <person name="Barry K."/>
            <person name="Grigoriev I.V."/>
            <person name="Favel A."/>
            <person name="Rosso M.N."/>
            <person name="Martin F."/>
        </authorList>
    </citation>
    <scope>NUCLEOTIDE SEQUENCE [LARGE SCALE GENOMIC DNA]</scope>
    <source>
        <strain evidence="1 2">CIRM-BRFM 2984</strain>
    </source>
</reference>
<gene>
    <name evidence="1" type="ORF">R3P38DRAFT_2782768</name>
</gene>
<dbReference type="EMBL" id="JAWWNJ010000043">
    <property type="protein sequence ID" value="KAK7019525.1"/>
    <property type="molecule type" value="Genomic_DNA"/>
</dbReference>